<feature type="non-terminal residue" evidence="2">
    <location>
        <position position="1"/>
    </location>
</feature>
<keyword evidence="3" id="KW-1185">Reference proteome</keyword>
<accession>A0A9Q0G880</accession>
<gene>
    <name evidence="2" type="ORF">Tsubulata_046283</name>
</gene>
<reference evidence="2" key="1">
    <citation type="submission" date="2022-02" db="EMBL/GenBank/DDBJ databases">
        <authorList>
            <person name="Henning P.M."/>
            <person name="McCubbin A.G."/>
            <person name="Shore J.S."/>
        </authorList>
    </citation>
    <scope>NUCLEOTIDE SEQUENCE</scope>
    <source>
        <strain evidence="2">F60SS</strain>
        <tissue evidence="2">Leaves</tissue>
    </source>
</reference>
<dbReference type="Proteomes" id="UP001141552">
    <property type="component" value="Unassembled WGS sequence"/>
</dbReference>
<protein>
    <submittedName>
        <fullName evidence="2">Uncharacterized protein</fullName>
    </submittedName>
</protein>
<sequence>LFHQFLSGKKGKFHKLWLDTGPENKQEMEASLHEDETWRPLLKRIHPACFAPDCYFRGWRQYILLLCSLGCILSMLGCYQHHKRVGREKVDNVESMKIV</sequence>
<feature type="transmembrane region" description="Helical" evidence="1">
    <location>
        <begin position="62"/>
        <end position="79"/>
    </location>
</feature>
<evidence type="ECO:0000313" key="2">
    <source>
        <dbReference type="EMBL" id="KAJ4844205.1"/>
    </source>
</evidence>
<name>A0A9Q0G880_9ROSI</name>
<keyword evidence="1" id="KW-0472">Membrane</keyword>
<comment type="caution">
    <text evidence="2">The sequence shown here is derived from an EMBL/GenBank/DDBJ whole genome shotgun (WGS) entry which is preliminary data.</text>
</comment>
<reference evidence="2" key="2">
    <citation type="journal article" date="2023" name="Plants (Basel)">
        <title>Annotation of the Turnera subulata (Passifloraceae) Draft Genome Reveals the S-Locus Evolved after the Divergence of Turneroideae from Passifloroideae in a Stepwise Manner.</title>
        <authorList>
            <person name="Henning P.M."/>
            <person name="Roalson E.H."/>
            <person name="Mir W."/>
            <person name="McCubbin A.G."/>
            <person name="Shore J.S."/>
        </authorList>
    </citation>
    <scope>NUCLEOTIDE SEQUENCE</scope>
    <source>
        <strain evidence="2">F60SS</strain>
    </source>
</reference>
<evidence type="ECO:0000256" key="1">
    <source>
        <dbReference type="SAM" id="Phobius"/>
    </source>
</evidence>
<dbReference type="AlphaFoldDB" id="A0A9Q0G880"/>
<proteinExistence type="predicted"/>
<dbReference type="EMBL" id="JAKUCV010002019">
    <property type="protein sequence ID" value="KAJ4844205.1"/>
    <property type="molecule type" value="Genomic_DNA"/>
</dbReference>
<evidence type="ECO:0000313" key="3">
    <source>
        <dbReference type="Proteomes" id="UP001141552"/>
    </source>
</evidence>
<organism evidence="2 3">
    <name type="scientific">Turnera subulata</name>
    <dbReference type="NCBI Taxonomy" id="218843"/>
    <lineage>
        <taxon>Eukaryota</taxon>
        <taxon>Viridiplantae</taxon>
        <taxon>Streptophyta</taxon>
        <taxon>Embryophyta</taxon>
        <taxon>Tracheophyta</taxon>
        <taxon>Spermatophyta</taxon>
        <taxon>Magnoliopsida</taxon>
        <taxon>eudicotyledons</taxon>
        <taxon>Gunneridae</taxon>
        <taxon>Pentapetalae</taxon>
        <taxon>rosids</taxon>
        <taxon>fabids</taxon>
        <taxon>Malpighiales</taxon>
        <taxon>Passifloraceae</taxon>
        <taxon>Turnera</taxon>
    </lineage>
</organism>
<keyword evidence="1" id="KW-0812">Transmembrane</keyword>
<keyword evidence="1" id="KW-1133">Transmembrane helix</keyword>